<protein>
    <recommendedName>
        <fullName evidence="2">Tetratricopeptide repeat protein 38</fullName>
    </recommendedName>
</protein>
<accession>A0A410G9P7</accession>
<organism evidence="5 6">
    <name type="scientific">Pollutimonas thiosulfatoxidans</name>
    <dbReference type="NCBI Taxonomy" id="2028345"/>
    <lineage>
        <taxon>Bacteria</taxon>
        <taxon>Pseudomonadati</taxon>
        <taxon>Pseudomonadota</taxon>
        <taxon>Betaproteobacteria</taxon>
        <taxon>Burkholderiales</taxon>
        <taxon>Alcaligenaceae</taxon>
        <taxon>Pollutimonas</taxon>
    </lineage>
</organism>
<dbReference type="Proteomes" id="UP000283474">
    <property type="component" value="Chromosome"/>
</dbReference>
<name>A0A410G9P7_9BURK</name>
<dbReference type="CDD" id="cd05804">
    <property type="entry name" value="StaR_like"/>
    <property type="match status" value="1"/>
</dbReference>
<dbReference type="Gene3D" id="1.25.40.10">
    <property type="entry name" value="Tetratricopeptide repeat domain"/>
    <property type="match status" value="1"/>
</dbReference>
<dbReference type="RefSeq" id="WP_128354086.1">
    <property type="nucleotide sequence ID" value="NZ_CP022987.1"/>
</dbReference>
<dbReference type="KEGG" id="pus:CKA81_03625"/>
<reference evidence="5 6" key="1">
    <citation type="submission" date="2017-08" db="EMBL/GenBank/DDBJ databases">
        <authorList>
            <person name="Park S.-J."/>
            <person name="Kim H."/>
        </authorList>
    </citation>
    <scope>NUCLEOTIDE SEQUENCE [LARGE SCALE GENOMIC DNA]</scope>
    <source>
        <strain evidence="6">ye3</strain>
    </source>
</reference>
<dbReference type="PANTHER" id="PTHR16263">
    <property type="entry name" value="TETRATRICOPEPTIDE REPEAT PROTEIN 38"/>
    <property type="match status" value="1"/>
</dbReference>
<dbReference type="InterPro" id="IPR033891">
    <property type="entry name" value="TTC38"/>
</dbReference>
<gene>
    <name evidence="5" type="ORF">CKA81_03625</name>
</gene>
<evidence type="ECO:0000256" key="2">
    <source>
        <dbReference type="ARBA" id="ARBA00019992"/>
    </source>
</evidence>
<keyword evidence="4" id="KW-0802">TPR repeat</keyword>
<dbReference type="EMBL" id="CP022987">
    <property type="protein sequence ID" value="QAA93032.1"/>
    <property type="molecule type" value="Genomic_DNA"/>
</dbReference>
<dbReference type="InterPro" id="IPR011990">
    <property type="entry name" value="TPR-like_helical_dom_sf"/>
</dbReference>
<dbReference type="PANTHER" id="PTHR16263:SF4">
    <property type="entry name" value="TETRATRICOPEPTIDE REPEAT PROTEIN 38"/>
    <property type="match status" value="1"/>
</dbReference>
<evidence type="ECO:0000256" key="1">
    <source>
        <dbReference type="ARBA" id="ARBA00005857"/>
    </source>
</evidence>
<dbReference type="OrthoDB" id="9815900at2"/>
<keyword evidence="6" id="KW-1185">Reference proteome</keyword>
<evidence type="ECO:0000256" key="4">
    <source>
        <dbReference type="ARBA" id="ARBA00022803"/>
    </source>
</evidence>
<dbReference type="SUPFAM" id="SSF48452">
    <property type="entry name" value="TPR-like"/>
    <property type="match status" value="1"/>
</dbReference>
<evidence type="ECO:0000313" key="6">
    <source>
        <dbReference type="Proteomes" id="UP000283474"/>
    </source>
</evidence>
<sequence>MIHDKQGNTLSGATREAADYFDNAVASFNIYRGDPVAEIDKAIHAAPDFPMAHMLKAHLFALATEPDLTAAAAGILRQVKALRLSEREASHAHALDLLLAGQWTAAAQALDLHNSRYPLDILALQSGHIIDFYRASARDLRDRPARVLPQWSTDVPGYSIVLGMYAFGLEEAGDYARAEDIGRHAVALQPLDCWAHHAVAHVLEMQGRAQEGIAWMQQNEANWSGSDNFFQGHNWWHYAVYLIEMEDGAQALRLYDERIAANNSMVALDLVDASAMLWRLTLAGIDVQDRWASVADRWQAHADGRSYPFNDWHAIMANLGAGRGDEVDRILHLLRQAGAGGSGEPQEWTRRYGLPLSEGFVAFWRKDYATAVQRLRGARLIANAFGGSHAQRDIIDLTLIEAALRGGDRYFARALAYERCALKPGARMNRDFLIRGESESPLCAVG</sequence>
<keyword evidence="3" id="KW-0677">Repeat</keyword>
<dbReference type="AlphaFoldDB" id="A0A410G9P7"/>
<comment type="similarity">
    <text evidence="1">Belongs to the TTC38 family.</text>
</comment>
<proteinExistence type="inferred from homology"/>
<evidence type="ECO:0000313" key="5">
    <source>
        <dbReference type="EMBL" id="QAA93032.1"/>
    </source>
</evidence>
<evidence type="ECO:0000256" key="3">
    <source>
        <dbReference type="ARBA" id="ARBA00022737"/>
    </source>
</evidence>